<feature type="domain" description="Nitroreductase" evidence="8">
    <location>
        <begin position="9"/>
        <end position="167"/>
    </location>
</feature>
<dbReference type="Pfam" id="PF00881">
    <property type="entry name" value="Nitroreductase"/>
    <property type="match status" value="1"/>
</dbReference>
<keyword evidence="4" id="KW-0288">FMN</keyword>
<reference evidence="9 10" key="1">
    <citation type="submission" date="2018-06" db="EMBL/GenBank/DDBJ databases">
        <title>Genomic Encyclopedia of Archaeal and Bacterial Type Strains, Phase II (KMG-II): from individual species to whole genera.</title>
        <authorList>
            <person name="Goeker M."/>
        </authorList>
    </citation>
    <scope>NUCLEOTIDE SEQUENCE [LARGE SCALE GENOMIC DNA]</scope>
    <source>
        <strain evidence="9 10">DSM 17205</strain>
    </source>
</reference>
<evidence type="ECO:0000256" key="5">
    <source>
        <dbReference type="ARBA" id="ARBA00022857"/>
    </source>
</evidence>
<comment type="caution">
    <text evidence="9">The sequence shown here is derived from an EMBL/GenBank/DDBJ whole genome shotgun (WGS) entry which is preliminary data.</text>
</comment>
<dbReference type="PANTHER" id="PTHR43821">
    <property type="entry name" value="NAD(P)H NITROREDUCTASE YDJA-RELATED"/>
    <property type="match status" value="1"/>
</dbReference>
<proteinExistence type="inferred from homology"/>
<keyword evidence="7" id="KW-0520">NAD</keyword>
<sequence>MNKSLEQLIQSRRSIFPAQYTGGEIPHTDLLEILESARWAPNHKKTEPWRYKVLEGQAITDLGNFMCEQFVKNTGKPLSFKLKKLKEKLAKTSVMILIFKYRDEKESIPEWEETAAVSMSVQNMWLTTHQLGYGCYWSSPKAFANMSQFKNIRVDGREEFLGFFYLGTYEKEQEIELPQRKTIEEFVQFVK</sequence>
<dbReference type="SUPFAM" id="SSF55469">
    <property type="entry name" value="FMN-dependent nitroreductase-like"/>
    <property type="match status" value="1"/>
</dbReference>
<dbReference type="CDD" id="cd02135">
    <property type="entry name" value="YdjA-like"/>
    <property type="match status" value="1"/>
</dbReference>
<keyword evidence="3" id="KW-0285">Flavoprotein</keyword>
<keyword evidence="5" id="KW-0521">NADP</keyword>
<evidence type="ECO:0000313" key="10">
    <source>
        <dbReference type="Proteomes" id="UP000248584"/>
    </source>
</evidence>
<evidence type="ECO:0000259" key="8">
    <source>
        <dbReference type="Pfam" id="PF00881"/>
    </source>
</evidence>
<comment type="similarity">
    <text evidence="2">Belongs to the nitroreductase family.</text>
</comment>
<dbReference type="Proteomes" id="UP000248584">
    <property type="component" value="Unassembled WGS sequence"/>
</dbReference>
<keyword evidence="6" id="KW-0560">Oxidoreductase</keyword>
<protein>
    <submittedName>
        <fullName evidence="9">Nitroreductase</fullName>
    </submittedName>
</protein>
<evidence type="ECO:0000256" key="1">
    <source>
        <dbReference type="ARBA" id="ARBA00001917"/>
    </source>
</evidence>
<organism evidence="9 10">
    <name type="scientific">Nonlabens dokdonensis</name>
    <dbReference type="NCBI Taxonomy" id="328515"/>
    <lineage>
        <taxon>Bacteria</taxon>
        <taxon>Pseudomonadati</taxon>
        <taxon>Bacteroidota</taxon>
        <taxon>Flavobacteriia</taxon>
        <taxon>Flavobacteriales</taxon>
        <taxon>Flavobacteriaceae</taxon>
        <taxon>Nonlabens</taxon>
    </lineage>
</organism>
<dbReference type="InterPro" id="IPR029479">
    <property type="entry name" value="Nitroreductase"/>
</dbReference>
<evidence type="ECO:0000256" key="3">
    <source>
        <dbReference type="ARBA" id="ARBA00022630"/>
    </source>
</evidence>
<dbReference type="InterPro" id="IPR000415">
    <property type="entry name" value="Nitroreductase-like"/>
</dbReference>
<evidence type="ECO:0000256" key="4">
    <source>
        <dbReference type="ARBA" id="ARBA00022643"/>
    </source>
</evidence>
<accession>A0ABX5PXR2</accession>
<keyword evidence="10" id="KW-1185">Reference proteome</keyword>
<evidence type="ECO:0000256" key="7">
    <source>
        <dbReference type="ARBA" id="ARBA00023027"/>
    </source>
</evidence>
<dbReference type="InterPro" id="IPR052530">
    <property type="entry name" value="NAD(P)H_nitroreductase"/>
</dbReference>
<dbReference type="RefSeq" id="WP_015363190.1">
    <property type="nucleotide sequence ID" value="NZ_QKZR01000003.1"/>
</dbReference>
<dbReference type="EMBL" id="QKZR01000003">
    <property type="protein sequence ID" value="PZX39770.1"/>
    <property type="molecule type" value="Genomic_DNA"/>
</dbReference>
<evidence type="ECO:0000256" key="6">
    <source>
        <dbReference type="ARBA" id="ARBA00023002"/>
    </source>
</evidence>
<comment type="cofactor">
    <cofactor evidence="1">
        <name>FMN</name>
        <dbReference type="ChEBI" id="CHEBI:58210"/>
    </cofactor>
</comment>
<dbReference type="InterPro" id="IPR026021">
    <property type="entry name" value="YdjA-like"/>
</dbReference>
<evidence type="ECO:0000256" key="2">
    <source>
        <dbReference type="ARBA" id="ARBA00007118"/>
    </source>
</evidence>
<name>A0ABX5PXR2_9FLAO</name>
<dbReference type="PANTHER" id="PTHR43821:SF1">
    <property type="entry name" value="NAD(P)H NITROREDUCTASE YDJA-RELATED"/>
    <property type="match status" value="1"/>
</dbReference>
<evidence type="ECO:0000313" key="9">
    <source>
        <dbReference type="EMBL" id="PZX39770.1"/>
    </source>
</evidence>
<dbReference type="Gene3D" id="3.40.109.10">
    <property type="entry name" value="NADH Oxidase"/>
    <property type="match status" value="1"/>
</dbReference>
<gene>
    <name evidence="9" type="ORF">LX97_02127</name>
</gene>